<dbReference type="PANTHER" id="PTHR38039">
    <property type="entry name" value="TOXIN YOEB"/>
    <property type="match status" value="1"/>
</dbReference>
<evidence type="ECO:0000313" key="9">
    <source>
        <dbReference type="Proteomes" id="UP001565220"/>
    </source>
</evidence>
<proteinExistence type="inferred from homology"/>
<evidence type="ECO:0000256" key="1">
    <source>
        <dbReference type="ARBA" id="ARBA00008172"/>
    </source>
</evidence>
<organism evidence="8 9">
    <name type="scientific">Clostridium lapidicellarium</name>
    <dbReference type="NCBI Taxonomy" id="3240931"/>
    <lineage>
        <taxon>Bacteria</taxon>
        <taxon>Bacillati</taxon>
        <taxon>Bacillota</taxon>
        <taxon>Clostridia</taxon>
        <taxon>Eubacteriales</taxon>
        <taxon>Clostridiaceae</taxon>
        <taxon>Clostridium</taxon>
    </lineage>
</organism>
<keyword evidence="2" id="KW-1277">Toxin-antitoxin system</keyword>
<dbReference type="Pfam" id="PF06769">
    <property type="entry name" value="YoeB_toxin"/>
    <property type="match status" value="1"/>
</dbReference>
<evidence type="ECO:0000313" key="8">
    <source>
        <dbReference type="EMBL" id="MEY8764398.1"/>
    </source>
</evidence>
<dbReference type="Proteomes" id="UP001565220">
    <property type="component" value="Unassembled WGS sequence"/>
</dbReference>
<dbReference type="InterPro" id="IPR035093">
    <property type="entry name" value="RelE/ParE_toxin_dom_sf"/>
</dbReference>
<evidence type="ECO:0000256" key="2">
    <source>
        <dbReference type="ARBA" id="ARBA00022649"/>
    </source>
</evidence>
<comment type="similarity">
    <text evidence="1">Belongs to the YoeB family.</text>
</comment>
<dbReference type="RefSeq" id="WP_294184112.1">
    <property type="nucleotide sequence ID" value="NZ_JBGFFE010000020.1"/>
</dbReference>
<dbReference type="NCBIfam" id="TIGR02116">
    <property type="entry name" value="toxin_Txe_YoeB"/>
    <property type="match status" value="1"/>
</dbReference>
<accession>A0ABV4DZU0</accession>
<evidence type="ECO:0000256" key="6">
    <source>
        <dbReference type="ARBA" id="ARBA00030388"/>
    </source>
</evidence>
<protein>
    <recommendedName>
        <fullName evidence="7">Endoribonuclease YoeB</fullName>
    </recommendedName>
    <alternativeName>
        <fullName evidence="6">Putative mRNA interferase YoeB</fullName>
    </alternativeName>
</protein>
<reference evidence="8 9" key="1">
    <citation type="submission" date="2024-08" db="EMBL/GenBank/DDBJ databases">
        <title>Clostridium lapicellarii sp. nov., and Clostridium renhuaiense sp. nov., two species isolated from the mud in a fermentation cellar used for producing sauce-flavour Chinese liquors.</title>
        <authorList>
            <person name="Yang F."/>
            <person name="Wang H."/>
            <person name="Chen L.Q."/>
            <person name="Zhou N."/>
            <person name="Lu J.J."/>
            <person name="Pu X.X."/>
            <person name="Wan B."/>
            <person name="Wang L."/>
            <person name="Liu S.J."/>
        </authorList>
    </citation>
    <scope>NUCLEOTIDE SEQUENCE [LARGE SCALE GENOMIC DNA]</scope>
    <source>
        <strain evidence="8 9">MT-113</strain>
    </source>
</reference>
<evidence type="ECO:0000256" key="5">
    <source>
        <dbReference type="ARBA" id="ARBA00022801"/>
    </source>
</evidence>
<dbReference type="EMBL" id="JBGFFE010000020">
    <property type="protein sequence ID" value="MEY8764398.1"/>
    <property type="molecule type" value="Genomic_DNA"/>
</dbReference>
<evidence type="ECO:0000256" key="7">
    <source>
        <dbReference type="ARBA" id="ARBA00050056"/>
    </source>
</evidence>
<name>A0ABV4DZU0_9CLOT</name>
<keyword evidence="3" id="KW-0540">Nuclease</keyword>
<keyword evidence="9" id="KW-1185">Reference proteome</keyword>
<dbReference type="Gene3D" id="3.30.2310.20">
    <property type="entry name" value="RelE-like"/>
    <property type="match status" value="1"/>
</dbReference>
<keyword evidence="5" id="KW-0378">Hydrolase</keyword>
<dbReference type="InterPro" id="IPR007712">
    <property type="entry name" value="RelE/ParE_toxin"/>
</dbReference>
<dbReference type="SUPFAM" id="SSF143011">
    <property type="entry name" value="RelE-like"/>
    <property type="match status" value="1"/>
</dbReference>
<dbReference type="InterPro" id="IPR009614">
    <property type="entry name" value="YoeB_toxin"/>
</dbReference>
<gene>
    <name evidence="8" type="ORF">AB8S09_12230</name>
</gene>
<sequence length="87" mass="10390">MEYKIVFTKQAVKDAKKLESCGLDKKAKELLKIIAENPYENPPEYEKLVGDLRGLCSRRINIQHRLVYEVLEDRKVVKILRMWTHYR</sequence>
<dbReference type="PANTHER" id="PTHR38039:SF1">
    <property type="entry name" value="TOXIN YOEB"/>
    <property type="match status" value="1"/>
</dbReference>
<comment type="caution">
    <text evidence="8">The sequence shown here is derived from an EMBL/GenBank/DDBJ whole genome shotgun (WGS) entry which is preliminary data.</text>
</comment>
<dbReference type="NCBIfam" id="TIGR02385">
    <property type="entry name" value="RelE_StbE"/>
    <property type="match status" value="1"/>
</dbReference>
<evidence type="ECO:0000256" key="4">
    <source>
        <dbReference type="ARBA" id="ARBA00022759"/>
    </source>
</evidence>
<evidence type="ECO:0000256" key="3">
    <source>
        <dbReference type="ARBA" id="ARBA00022722"/>
    </source>
</evidence>
<keyword evidence="4" id="KW-0255">Endonuclease</keyword>